<keyword evidence="2" id="KW-0732">Signal</keyword>
<dbReference type="Pfam" id="PF12895">
    <property type="entry name" value="ANAPC3"/>
    <property type="match status" value="1"/>
</dbReference>
<dbReference type="EMBL" id="JACSPQ010000001">
    <property type="protein sequence ID" value="MBD8001070.1"/>
    <property type="molecule type" value="Genomic_DNA"/>
</dbReference>
<reference evidence="3 4" key="1">
    <citation type="submission" date="2020-08" db="EMBL/GenBank/DDBJ databases">
        <title>A Genomic Blueprint of the Chicken Gut Microbiome.</title>
        <authorList>
            <person name="Gilroy R."/>
            <person name="Ravi A."/>
            <person name="Getino M."/>
            <person name="Pursley I."/>
            <person name="Horton D.L."/>
            <person name="Alikhan N.-F."/>
            <person name="Baker D."/>
            <person name="Gharbi K."/>
            <person name="Hall N."/>
            <person name="Watson M."/>
            <person name="Adriaenssens E.M."/>
            <person name="Foster-Nyarko E."/>
            <person name="Jarju S."/>
            <person name="Secka A."/>
            <person name="Antonio M."/>
            <person name="Oren A."/>
            <person name="Chaudhuri R."/>
            <person name="La Ragione R.M."/>
            <person name="Hildebrand F."/>
            <person name="Pallen M.J."/>
        </authorList>
    </citation>
    <scope>NUCLEOTIDE SEQUENCE [LARGE SCALE GENOMIC DNA]</scope>
    <source>
        <strain evidence="3 4">Sa1YUN3</strain>
    </source>
</reference>
<name>A0ABR8V8M9_9BACT</name>
<sequence length="473" mass="54454">MDKKYKLMLLALACCSGSMSAQTLAQARKWFTDGDFEKAKPVFQRLVKQAPSNANYNYWYGACCYETGETSEALPYLEKSAQRKVIDGFLYLSKAYYDLYRFDDAITNLEDHIYWLERKKRDTAEADSLMTKFRLGARMIRGVEKVTVIDSFVVDKKDFLAAYKLSKESGTITSNLTDSMVCTRFVNEMNDRMIEAMPNAEGETKLYSSVKLTDQWSKATPLADLNDTGENLNYPFMDSDGITLYYAAQGEGSMGGYDIFITRYNSDDNTYFRPDNIGMPFNSPYNDYMYAVDDFNNLGWFASDRRQPEGKVCIYVFVPNETKDVYDYETTEPEALAKLAMLKEIQKTWSDAGKVRIAKQQLAQIMYGEEEQKQRHDFYFVIDDNAVYHFLSDFRSAEARKMFQSLQQKEKDLTTLRRSLEELRSQYASAAQAGKAQMAPGILDKEKRVEELYKEIETLSINIRNAEIKSLTN</sequence>
<dbReference type="InterPro" id="IPR011990">
    <property type="entry name" value="TPR-like_helical_dom_sf"/>
</dbReference>
<comment type="caution">
    <text evidence="3">The sequence shown here is derived from an EMBL/GenBank/DDBJ whole genome shotgun (WGS) entry which is preliminary data.</text>
</comment>
<feature type="signal peptide" evidence="2">
    <location>
        <begin position="1"/>
        <end position="21"/>
    </location>
</feature>
<protein>
    <submittedName>
        <fullName evidence="3">CDC27 family protein</fullName>
    </submittedName>
</protein>
<organism evidence="3 4">
    <name type="scientific">Phocaeicola faecium</name>
    <dbReference type="NCBI Taxonomy" id="2762213"/>
    <lineage>
        <taxon>Bacteria</taxon>
        <taxon>Pseudomonadati</taxon>
        <taxon>Bacteroidota</taxon>
        <taxon>Bacteroidia</taxon>
        <taxon>Bacteroidales</taxon>
        <taxon>Bacteroidaceae</taxon>
        <taxon>Phocaeicola</taxon>
    </lineage>
</organism>
<keyword evidence="4" id="KW-1185">Reference proteome</keyword>
<keyword evidence="1" id="KW-0175">Coiled coil</keyword>
<dbReference type="Proteomes" id="UP000616346">
    <property type="component" value="Unassembled WGS sequence"/>
</dbReference>
<proteinExistence type="predicted"/>
<feature type="chain" id="PRO_5045597214" evidence="2">
    <location>
        <begin position="22"/>
        <end position="473"/>
    </location>
</feature>
<evidence type="ECO:0000256" key="1">
    <source>
        <dbReference type="SAM" id="Coils"/>
    </source>
</evidence>
<dbReference type="SUPFAM" id="SSF48452">
    <property type="entry name" value="TPR-like"/>
    <property type="match status" value="1"/>
</dbReference>
<dbReference type="Gene3D" id="1.25.40.10">
    <property type="entry name" value="Tetratricopeptide repeat domain"/>
    <property type="match status" value="1"/>
</dbReference>
<accession>A0ABR8V8M9</accession>
<evidence type="ECO:0000256" key="2">
    <source>
        <dbReference type="SAM" id="SignalP"/>
    </source>
</evidence>
<evidence type="ECO:0000313" key="4">
    <source>
        <dbReference type="Proteomes" id="UP000616346"/>
    </source>
</evidence>
<feature type="coiled-coil region" evidence="1">
    <location>
        <begin position="406"/>
        <end position="469"/>
    </location>
</feature>
<gene>
    <name evidence="3" type="ORF">H9626_02390</name>
</gene>
<dbReference type="RefSeq" id="WP_178256359.1">
    <property type="nucleotide sequence ID" value="NZ_JACSPQ010000001.1"/>
</dbReference>
<evidence type="ECO:0000313" key="3">
    <source>
        <dbReference type="EMBL" id="MBD8001070.1"/>
    </source>
</evidence>